<organism evidence="1 2">
    <name type="scientific">Melipona quadrifasciata</name>
    <dbReference type="NCBI Taxonomy" id="166423"/>
    <lineage>
        <taxon>Eukaryota</taxon>
        <taxon>Metazoa</taxon>
        <taxon>Ecdysozoa</taxon>
        <taxon>Arthropoda</taxon>
        <taxon>Hexapoda</taxon>
        <taxon>Insecta</taxon>
        <taxon>Pterygota</taxon>
        <taxon>Neoptera</taxon>
        <taxon>Endopterygota</taxon>
        <taxon>Hymenoptera</taxon>
        <taxon>Apocrita</taxon>
        <taxon>Aculeata</taxon>
        <taxon>Apoidea</taxon>
        <taxon>Anthophila</taxon>
        <taxon>Apidae</taxon>
        <taxon>Melipona</taxon>
    </lineage>
</organism>
<reference evidence="1 2" key="1">
    <citation type="submission" date="2015-07" db="EMBL/GenBank/DDBJ databases">
        <title>The genome of Melipona quadrifasciata.</title>
        <authorList>
            <person name="Pan H."/>
            <person name="Kapheim K."/>
        </authorList>
    </citation>
    <scope>NUCLEOTIDE SEQUENCE [LARGE SCALE GENOMIC DNA]</scope>
    <source>
        <strain evidence="1">0111107301</strain>
        <tissue evidence="1">Whole body</tissue>
    </source>
</reference>
<accession>A0A0M9A167</accession>
<dbReference type="EMBL" id="KQ435768">
    <property type="protein sequence ID" value="KOX75255.1"/>
    <property type="molecule type" value="Genomic_DNA"/>
</dbReference>
<proteinExistence type="predicted"/>
<evidence type="ECO:0000313" key="2">
    <source>
        <dbReference type="Proteomes" id="UP000053105"/>
    </source>
</evidence>
<dbReference type="Proteomes" id="UP000053105">
    <property type="component" value="Unassembled WGS sequence"/>
</dbReference>
<evidence type="ECO:0000313" key="1">
    <source>
        <dbReference type="EMBL" id="KOX75255.1"/>
    </source>
</evidence>
<keyword evidence="2" id="KW-1185">Reference proteome</keyword>
<protein>
    <submittedName>
        <fullName evidence="1">Uncharacterized protein</fullName>
    </submittedName>
</protein>
<gene>
    <name evidence="1" type="ORF">WN51_13296</name>
</gene>
<sequence>MSDGVLIYGDDLHYLLRKMRKVVCIAVAGKNERNELELYFGITEELLSTTIFLTMVNYECMIQLLLNKMTTNSLVFKSPLFTLTEIYIYEYDNNNSNNEDDHENTVIASRYKTVYEDVTLNSQNLEDEIELQTFRLLARGLNYSNSVFTRSCRSGYLIGRFTDNPFNVPNSHLSSVGWSKD</sequence>
<name>A0A0M9A167_9HYME</name>
<dbReference type="AlphaFoldDB" id="A0A0M9A167"/>